<organism evidence="2 3">
    <name type="scientific">Saxophila tyrrhenica</name>
    <dbReference type="NCBI Taxonomy" id="1690608"/>
    <lineage>
        <taxon>Eukaryota</taxon>
        <taxon>Fungi</taxon>
        <taxon>Dikarya</taxon>
        <taxon>Ascomycota</taxon>
        <taxon>Pezizomycotina</taxon>
        <taxon>Dothideomycetes</taxon>
        <taxon>Dothideomycetidae</taxon>
        <taxon>Mycosphaerellales</taxon>
        <taxon>Extremaceae</taxon>
        <taxon>Saxophila</taxon>
    </lineage>
</organism>
<reference evidence="2 3" key="1">
    <citation type="submission" date="2023-08" db="EMBL/GenBank/DDBJ databases">
        <title>Black Yeasts Isolated from many extreme environments.</title>
        <authorList>
            <person name="Coleine C."/>
            <person name="Stajich J.E."/>
            <person name="Selbmann L."/>
        </authorList>
    </citation>
    <scope>NUCLEOTIDE SEQUENCE [LARGE SCALE GENOMIC DNA]</scope>
    <source>
        <strain evidence="2 3">CCFEE 5935</strain>
    </source>
</reference>
<protein>
    <submittedName>
        <fullName evidence="2">Cell wall protein Ecm33</fullName>
    </submittedName>
</protein>
<proteinExistence type="predicted"/>
<keyword evidence="1" id="KW-0732">Signal</keyword>
<evidence type="ECO:0000313" key="3">
    <source>
        <dbReference type="Proteomes" id="UP001337655"/>
    </source>
</evidence>
<feature type="signal peptide" evidence="1">
    <location>
        <begin position="1"/>
        <end position="24"/>
    </location>
</feature>
<evidence type="ECO:0000313" key="2">
    <source>
        <dbReference type="EMBL" id="KAK5173237.1"/>
    </source>
</evidence>
<evidence type="ECO:0000256" key="1">
    <source>
        <dbReference type="SAM" id="SignalP"/>
    </source>
</evidence>
<dbReference type="SUPFAM" id="SSF52058">
    <property type="entry name" value="L domain-like"/>
    <property type="match status" value="1"/>
</dbReference>
<dbReference type="RefSeq" id="XP_064661932.1">
    <property type="nucleotide sequence ID" value="XM_064799177.1"/>
</dbReference>
<sequence>MAPARARILAAVVALLSQSVRVQAQCSVSGTTTISNTAQASALSSCTTFSGSVAVATDVSGDLRFDVPKKITGDLVVDKNRVLTSLFIDDLGEIGGGFVLGDFPALSRFRLWSLTIVGTIDWHDLPKIGANETGWYDWWHVKNMSIVRTTIPSISAWQLDSLDNLEIMDNWGLYWVDLGVETISHLHIASNAPNLDALVERYNIPLRALYSIYYTSTYY</sequence>
<comment type="caution">
    <text evidence="2">The sequence shown here is derived from an EMBL/GenBank/DDBJ whole genome shotgun (WGS) entry which is preliminary data.</text>
</comment>
<accession>A0AAV9PHI9</accession>
<dbReference type="Proteomes" id="UP001337655">
    <property type="component" value="Unassembled WGS sequence"/>
</dbReference>
<feature type="chain" id="PRO_5043799109" evidence="1">
    <location>
        <begin position="25"/>
        <end position="219"/>
    </location>
</feature>
<dbReference type="EMBL" id="JAVRRT010000003">
    <property type="protein sequence ID" value="KAK5173237.1"/>
    <property type="molecule type" value="Genomic_DNA"/>
</dbReference>
<name>A0AAV9PHI9_9PEZI</name>
<dbReference type="AlphaFoldDB" id="A0AAV9PHI9"/>
<gene>
    <name evidence="2" type="primary">ecm33_1</name>
    <name evidence="2" type="ORF">LTR77_001918</name>
</gene>
<dbReference type="GeneID" id="89923265"/>
<keyword evidence="3" id="KW-1185">Reference proteome</keyword>